<dbReference type="Proteomes" id="UP001634393">
    <property type="component" value="Unassembled WGS sequence"/>
</dbReference>
<reference evidence="2 3" key="1">
    <citation type="submission" date="2024-12" db="EMBL/GenBank/DDBJ databases">
        <title>The unique morphological basis and parallel evolutionary history of personate flowers in Penstemon.</title>
        <authorList>
            <person name="Depatie T.H."/>
            <person name="Wessinger C.A."/>
        </authorList>
    </citation>
    <scope>NUCLEOTIDE SEQUENCE [LARGE SCALE GENOMIC DNA]</scope>
    <source>
        <strain evidence="2">WTNN_2</strain>
        <tissue evidence="2">Leaf</tissue>
    </source>
</reference>
<dbReference type="AlphaFoldDB" id="A0ABD3UHZ8"/>
<gene>
    <name evidence="2" type="ORF">ACJIZ3_011026</name>
</gene>
<comment type="caution">
    <text evidence="2">The sequence shown here is derived from an EMBL/GenBank/DDBJ whole genome shotgun (WGS) entry which is preliminary data.</text>
</comment>
<protein>
    <submittedName>
        <fullName evidence="2">Uncharacterized protein</fullName>
    </submittedName>
</protein>
<sequence length="78" mass="9052">MMKDGLAMDVISNLNALLCFRNITKQSFLLPTLGRRSFLRFQTMILRNQYLMNLMIIVLLQAIPLIPFLNMYPTSMVV</sequence>
<keyword evidence="3" id="KW-1185">Reference proteome</keyword>
<dbReference type="EMBL" id="JBJXBP010000001">
    <property type="protein sequence ID" value="KAL3849144.1"/>
    <property type="molecule type" value="Genomic_DNA"/>
</dbReference>
<evidence type="ECO:0000313" key="3">
    <source>
        <dbReference type="Proteomes" id="UP001634393"/>
    </source>
</evidence>
<proteinExistence type="predicted"/>
<keyword evidence="1" id="KW-0472">Membrane</keyword>
<name>A0ABD3UHZ8_9LAMI</name>
<accession>A0ABD3UHZ8</accession>
<evidence type="ECO:0000313" key="2">
    <source>
        <dbReference type="EMBL" id="KAL3849144.1"/>
    </source>
</evidence>
<keyword evidence="1" id="KW-1133">Transmembrane helix</keyword>
<keyword evidence="1" id="KW-0812">Transmembrane</keyword>
<organism evidence="2 3">
    <name type="scientific">Penstemon smallii</name>
    <dbReference type="NCBI Taxonomy" id="265156"/>
    <lineage>
        <taxon>Eukaryota</taxon>
        <taxon>Viridiplantae</taxon>
        <taxon>Streptophyta</taxon>
        <taxon>Embryophyta</taxon>
        <taxon>Tracheophyta</taxon>
        <taxon>Spermatophyta</taxon>
        <taxon>Magnoliopsida</taxon>
        <taxon>eudicotyledons</taxon>
        <taxon>Gunneridae</taxon>
        <taxon>Pentapetalae</taxon>
        <taxon>asterids</taxon>
        <taxon>lamiids</taxon>
        <taxon>Lamiales</taxon>
        <taxon>Plantaginaceae</taxon>
        <taxon>Cheloneae</taxon>
        <taxon>Penstemon</taxon>
    </lineage>
</organism>
<evidence type="ECO:0000256" key="1">
    <source>
        <dbReference type="SAM" id="Phobius"/>
    </source>
</evidence>
<feature type="transmembrane region" description="Helical" evidence="1">
    <location>
        <begin position="50"/>
        <end position="69"/>
    </location>
</feature>